<dbReference type="EMBL" id="MU118001">
    <property type="protein sequence ID" value="KAF9649222.1"/>
    <property type="molecule type" value="Genomic_DNA"/>
</dbReference>
<organism evidence="1 2">
    <name type="scientific">Thelephora ganbajun</name>
    <name type="common">Ganba fungus</name>
    <dbReference type="NCBI Taxonomy" id="370292"/>
    <lineage>
        <taxon>Eukaryota</taxon>
        <taxon>Fungi</taxon>
        <taxon>Dikarya</taxon>
        <taxon>Basidiomycota</taxon>
        <taxon>Agaricomycotina</taxon>
        <taxon>Agaricomycetes</taxon>
        <taxon>Thelephorales</taxon>
        <taxon>Thelephoraceae</taxon>
        <taxon>Thelephora</taxon>
    </lineage>
</organism>
<reference evidence="1" key="1">
    <citation type="submission" date="2019-10" db="EMBL/GenBank/DDBJ databases">
        <authorList>
            <consortium name="DOE Joint Genome Institute"/>
            <person name="Kuo A."/>
            <person name="Miyauchi S."/>
            <person name="Kiss E."/>
            <person name="Drula E."/>
            <person name="Kohler A."/>
            <person name="Sanchez-Garcia M."/>
            <person name="Andreopoulos B."/>
            <person name="Barry K.W."/>
            <person name="Bonito G."/>
            <person name="Buee M."/>
            <person name="Carver A."/>
            <person name="Chen C."/>
            <person name="Cichocki N."/>
            <person name="Clum A."/>
            <person name="Culley D."/>
            <person name="Crous P.W."/>
            <person name="Fauchery L."/>
            <person name="Girlanda M."/>
            <person name="Hayes R."/>
            <person name="Keri Z."/>
            <person name="Labutti K."/>
            <person name="Lipzen A."/>
            <person name="Lombard V."/>
            <person name="Magnuson J."/>
            <person name="Maillard F."/>
            <person name="Morin E."/>
            <person name="Murat C."/>
            <person name="Nolan M."/>
            <person name="Ohm R."/>
            <person name="Pangilinan J."/>
            <person name="Pereira M."/>
            <person name="Perotto S."/>
            <person name="Peter M."/>
            <person name="Riley R."/>
            <person name="Sitrit Y."/>
            <person name="Stielow B."/>
            <person name="Szollosi G."/>
            <person name="Zifcakova L."/>
            <person name="Stursova M."/>
            <person name="Spatafora J.W."/>
            <person name="Tedersoo L."/>
            <person name="Vaario L.-M."/>
            <person name="Yamada A."/>
            <person name="Yan M."/>
            <person name="Wang P."/>
            <person name="Xu J."/>
            <person name="Bruns T."/>
            <person name="Baldrian P."/>
            <person name="Vilgalys R."/>
            <person name="Henrissat B."/>
            <person name="Grigoriev I.V."/>
            <person name="Hibbett D."/>
            <person name="Nagy L.G."/>
            <person name="Martin F.M."/>
        </authorList>
    </citation>
    <scope>NUCLEOTIDE SEQUENCE</scope>
    <source>
        <strain evidence="1">P2</strain>
    </source>
</reference>
<proteinExistence type="predicted"/>
<evidence type="ECO:0000313" key="1">
    <source>
        <dbReference type="EMBL" id="KAF9649222.1"/>
    </source>
</evidence>
<reference evidence="1" key="2">
    <citation type="journal article" date="2020" name="Nat. Commun.">
        <title>Large-scale genome sequencing of mycorrhizal fungi provides insights into the early evolution of symbiotic traits.</title>
        <authorList>
            <person name="Miyauchi S."/>
            <person name="Kiss E."/>
            <person name="Kuo A."/>
            <person name="Drula E."/>
            <person name="Kohler A."/>
            <person name="Sanchez-Garcia M."/>
            <person name="Morin E."/>
            <person name="Andreopoulos B."/>
            <person name="Barry K.W."/>
            <person name="Bonito G."/>
            <person name="Buee M."/>
            <person name="Carver A."/>
            <person name="Chen C."/>
            <person name="Cichocki N."/>
            <person name="Clum A."/>
            <person name="Culley D."/>
            <person name="Crous P.W."/>
            <person name="Fauchery L."/>
            <person name="Girlanda M."/>
            <person name="Hayes R.D."/>
            <person name="Keri Z."/>
            <person name="LaButti K."/>
            <person name="Lipzen A."/>
            <person name="Lombard V."/>
            <person name="Magnuson J."/>
            <person name="Maillard F."/>
            <person name="Murat C."/>
            <person name="Nolan M."/>
            <person name="Ohm R.A."/>
            <person name="Pangilinan J."/>
            <person name="Pereira M.F."/>
            <person name="Perotto S."/>
            <person name="Peter M."/>
            <person name="Pfister S."/>
            <person name="Riley R."/>
            <person name="Sitrit Y."/>
            <person name="Stielow J.B."/>
            <person name="Szollosi G."/>
            <person name="Zifcakova L."/>
            <person name="Stursova M."/>
            <person name="Spatafora J.W."/>
            <person name="Tedersoo L."/>
            <person name="Vaario L.M."/>
            <person name="Yamada A."/>
            <person name="Yan M."/>
            <person name="Wang P."/>
            <person name="Xu J."/>
            <person name="Bruns T."/>
            <person name="Baldrian P."/>
            <person name="Vilgalys R."/>
            <person name="Dunand C."/>
            <person name="Henrissat B."/>
            <person name="Grigoriev I.V."/>
            <person name="Hibbett D."/>
            <person name="Nagy L.G."/>
            <person name="Martin F.M."/>
        </authorList>
    </citation>
    <scope>NUCLEOTIDE SEQUENCE</scope>
    <source>
        <strain evidence="1">P2</strain>
    </source>
</reference>
<sequence>MDTLLVLVSLSFHYAYAASQEQRRRFVKRQQVSSLSSSLLPKPTQTSMPPTTQSTQPSSEHPLPTSVQTRIPIHPSPSPSGGVQTAIPEHPDPNSDKGPIIGFSIGIVALVLLLIATGWILFRRYKQKKQQQVASQNLVQLQPTNHYTPSITKNSFDDTHK</sequence>
<comment type="caution">
    <text evidence="1">The sequence shown here is derived from an EMBL/GenBank/DDBJ whole genome shotgun (WGS) entry which is preliminary data.</text>
</comment>
<evidence type="ECO:0000313" key="2">
    <source>
        <dbReference type="Proteomes" id="UP000886501"/>
    </source>
</evidence>
<protein>
    <submittedName>
        <fullName evidence="1">Uncharacterized protein</fullName>
    </submittedName>
</protein>
<accession>A0ACB6ZI49</accession>
<gene>
    <name evidence="1" type="ORF">BDM02DRAFT_3268920</name>
</gene>
<dbReference type="Proteomes" id="UP000886501">
    <property type="component" value="Unassembled WGS sequence"/>
</dbReference>
<name>A0ACB6ZI49_THEGA</name>
<keyword evidence="2" id="KW-1185">Reference proteome</keyword>